<reference evidence="1 2" key="1">
    <citation type="submission" date="2017-06" db="EMBL/GenBank/DDBJ databases">
        <authorList>
            <person name="Kim H.J."/>
            <person name="Triplett B.A."/>
        </authorList>
    </citation>
    <scope>NUCLEOTIDE SEQUENCE [LARGE SCALE GENOMIC DNA]</scope>
    <source>
        <strain evidence="1 2">DSM 44272</strain>
    </source>
</reference>
<dbReference type="EMBL" id="FZNO01000008">
    <property type="protein sequence ID" value="SNR45654.1"/>
    <property type="molecule type" value="Genomic_DNA"/>
</dbReference>
<protein>
    <submittedName>
        <fullName evidence="1">Ribbon-helix-helix protein, copG family</fullName>
    </submittedName>
</protein>
<dbReference type="InterPro" id="IPR013321">
    <property type="entry name" value="Arc_rbn_hlx_hlx"/>
</dbReference>
<proteinExistence type="predicted"/>
<dbReference type="AlphaFoldDB" id="A0A238WHD0"/>
<accession>A0A238WHD0</accession>
<dbReference type="GO" id="GO:0006355">
    <property type="term" value="P:regulation of DNA-templated transcription"/>
    <property type="evidence" value="ECO:0007669"/>
    <property type="project" value="InterPro"/>
</dbReference>
<organism evidence="1 2">
    <name type="scientific">Blastococcus mobilis</name>
    <dbReference type="NCBI Taxonomy" id="1938746"/>
    <lineage>
        <taxon>Bacteria</taxon>
        <taxon>Bacillati</taxon>
        <taxon>Actinomycetota</taxon>
        <taxon>Actinomycetes</taxon>
        <taxon>Geodermatophilales</taxon>
        <taxon>Geodermatophilaceae</taxon>
        <taxon>Blastococcus</taxon>
    </lineage>
</organism>
<evidence type="ECO:0000313" key="1">
    <source>
        <dbReference type="EMBL" id="SNR45654.1"/>
    </source>
</evidence>
<sequence>MGSPVTVRHLLGLRDIGLRVVGSSAATPAPLAHGWGSGDAEQTRQARLLVVGGYLAALLTARPDTPWVADPLDMVLPILAAAALDRPLPATQTFRALVRVTLPAELLVDLDREAGRRGSSRSAVLATAARRELEQHDPAELDAALERARAAMASSGSFEAADLVRAERHR</sequence>
<dbReference type="Gene3D" id="1.10.1220.10">
    <property type="entry name" value="Met repressor-like"/>
    <property type="match status" value="1"/>
</dbReference>
<name>A0A238WHD0_9ACTN</name>
<dbReference type="Proteomes" id="UP000198403">
    <property type="component" value="Unassembled WGS sequence"/>
</dbReference>
<keyword evidence="2" id="KW-1185">Reference proteome</keyword>
<dbReference type="CDD" id="cd22231">
    <property type="entry name" value="RHH_NikR_HicB-like"/>
    <property type="match status" value="1"/>
</dbReference>
<gene>
    <name evidence="1" type="ORF">SAMN06272737_1084</name>
</gene>
<evidence type="ECO:0000313" key="2">
    <source>
        <dbReference type="Proteomes" id="UP000198403"/>
    </source>
</evidence>